<dbReference type="EMBL" id="JASJEX010000004">
    <property type="protein sequence ID" value="MDJ1130229.1"/>
    <property type="molecule type" value="Genomic_DNA"/>
</dbReference>
<name>A0ABT6ZME9_9ACTN</name>
<keyword evidence="6 8" id="KW-1133">Transmembrane helix</keyword>
<dbReference type="SUPFAM" id="SSF144083">
    <property type="entry name" value="Magnesium transport protein CorA, transmembrane region"/>
    <property type="match status" value="1"/>
</dbReference>
<gene>
    <name evidence="9" type="ORF">QJ043_09090</name>
</gene>
<dbReference type="PANTHER" id="PTHR46494:SF1">
    <property type="entry name" value="CORA FAMILY METAL ION TRANSPORTER (EUROFUNG)"/>
    <property type="match status" value="1"/>
</dbReference>
<evidence type="ECO:0000256" key="5">
    <source>
        <dbReference type="ARBA" id="ARBA00022692"/>
    </source>
</evidence>
<evidence type="ECO:0000256" key="7">
    <source>
        <dbReference type="ARBA" id="ARBA00023136"/>
    </source>
</evidence>
<protein>
    <submittedName>
        <fullName evidence="9">CorA family divalent cation transporter</fullName>
    </submittedName>
</protein>
<evidence type="ECO:0000256" key="6">
    <source>
        <dbReference type="ARBA" id="ARBA00022989"/>
    </source>
</evidence>
<reference evidence="9" key="1">
    <citation type="submission" date="2023-05" db="EMBL/GenBank/DDBJ databases">
        <title>[olsenella] sp. nov., isolated from a pig farm feces dump.</title>
        <authorList>
            <person name="Chang Y.-H."/>
        </authorList>
    </citation>
    <scope>NUCLEOTIDE SEQUENCE</scope>
    <source>
        <strain evidence="9">YH-ols2217</strain>
    </source>
</reference>
<dbReference type="PANTHER" id="PTHR46494">
    <property type="entry name" value="CORA FAMILY METAL ION TRANSPORTER (EUROFUNG)"/>
    <property type="match status" value="1"/>
</dbReference>
<dbReference type="SUPFAM" id="SSF143865">
    <property type="entry name" value="CorA soluble domain-like"/>
    <property type="match status" value="1"/>
</dbReference>
<dbReference type="InterPro" id="IPR045863">
    <property type="entry name" value="CorA_TM1_TM2"/>
</dbReference>
<comment type="subcellular location">
    <subcellularLocation>
        <location evidence="1">Cell membrane</location>
        <topology evidence="1">Multi-pass membrane protein</topology>
    </subcellularLocation>
</comment>
<dbReference type="Pfam" id="PF01544">
    <property type="entry name" value="CorA"/>
    <property type="match status" value="1"/>
</dbReference>
<comment type="caution">
    <text evidence="9">The sequence shown here is derived from an EMBL/GenBank/DDBJ whole genome shotgun (WGS) entry which is preliminary data.</text>
</comment>
<feature type="transmembrane region" description="Helical" evidence="8">
    <location>
        <begin position="283"/>
        <end position="303"/>
    </location>
</feature>
<keyword evidence="4" id="KW-1003">Cell membrane</keyword>
<accession>A0ABT6ZME9</accession>
<evidence type="ECO:0000256" key="2">
    <source>
        <dbReference type="ARBA" id="ARBA00009765"/>
    </source>
</evidence>
<evidence type="ECO:0000313" key="9">
    <source>
        <dbReference type="EMBL" id="MDJ1130229.1"/>
    </source>
</evidence>
<evidence type="ECO:0000256" key="1">
    <source>
        <dbReference type="ARBA" id="ARBA00004651"/>
    </source>
</evidence>
<keyword evidence="5 8" id="KW-0812">Transmembrane</keyword>
<keyword evidence="10" id="KW-1185">Reference proteome</keyword>
<dbReference type="Proteomes" id="UP001431693">
    <property type="component" value="Unassembled WGS sequence"/>
</dbReference>
<dbReference type="Gene3D" id="1.20.58.340">
    <property type="entry name" value="Magnesium transport protein CorA, transmembrane region"/>
    <property type="match status" value="2"/>
</dbReference>
<keyword evidence="7 8" id="KW-0472">Membrane</keyword>
<dbReference type="InterPro" id="IPR002523">
    <property type="entry name" value="MgTranspt_CorA/ZnTranspt_ZntB"/>
</dbReference>
<organism evidence="9 10">
    <name type="scientific">Kribbibacterium absianum</name>
    <dbReference type="NCBI Taxonomy" id="3044210"/>
    <lineage>
        <taxon>Bacteria</taxon>
        <taxon>Bacillati</taxon>
        <taxon>Actinomycetota</taxon>
        <taxon>Coriobacteriia</taxon>
        <taxon>Coriobacteriales</taxon>
        <taxon>Kribbibacteriaceae</taxon>
        <taxon>Kribbibacterium</taxon>
    </lineage>
</organism>
<evidence type="ECO:0000313" key="10">
    <source>
        <dbReference type="Proteomes" id="UP001431693"/>
    </source>
</evidence>
<evidence type="ECO:0000256" key="3">
    <source>
        <dbReference type="ARBA" id="ARBA00022448"/>
    </source>
</evidence>
<dbReference type="InterPro" id="IPR045861">
    <property type="entry name" value="CorA_cytoplasmic_dom"/>
</dbReference>
<dbReference type="RefSeq" id="WP_283713391.1">
    <property type="nucleotide sequence ID" value="NZ_JASJEW010000003.1"/>
</dbReference>
<dbReference type="CDD" id="cd12826">
    <property type="entry name" value="EcCorA_ZntB-like_u1"/>
    <property type="match status" value="1"/>
</dbReference>
<comment type="similarity">
    <text evidence="2">Belongs to the CorA metal ion transporter (MIT) (TC 1.A.35) family.</text>
</comment>
<evidence type="ECO:0000256" key="4">
    <source>
        <dbReference type="ARBA" id="ARBA00022475"/>
    </source>
</evidence>
<sequence length="309" mass="34916">MAVAYAIEESLKPTESWQSIPEDVCRVVVCDPSEKDEYPPLATGHVASLATLEPIENTYLNTYQDCFIGSFAVPSKVTGDDEPIAFSFFMNRHALVFLDGTGTAKTAFKALSEGAPLRERTPAYCLYEFLRVLTKGDQSYMEGLEDEMEAMEEGILEDRLTDDEINQRLLDYRRKVLKLGSYYRQLMTVADDLTENENGLLLPASVKDFSVTHRDAERLASVSSTLHEYSMQLREMHMAQIGSKQNDVMQILTIVTVLFLPLTLLTGWFGMNFAHMPLLTEPWGYPLIVCVVVAIVVVEIVYFKRKKLL</sequence>
<evidence type="ECO:0000256" key="8">
    <source>
        <dbReference type="SAM" id="Phobius"/>
    </source>
</evidence>
<feature type="transmembrane region" description="Helical" evidence="8">
    <location>
        <begin position="248"/>
        <end position="271"/>
    </location>
</feature>
<proteinExistence type="inferred from homology"/>
<keyword evidence="3" id="KW-0813">Transport</keyword>